<feature type="domain" description="Amine oxidase" evidence="1">
    <location>
        <begin position="13"/>
        <end position="414"/>
    </location>
</feature>
<dbReference type="Gene3D" id="3.50.50.60">
    <property type="entry name" value="FAD/NAD(P)-binding domain"/>
    <property type="match status" value="1"/>
</dbReference>
<dbReference type="InterPro" id="IPR036188">
    <property type="entry name" value="FAD/NAD-bd_sf"/>
</dbReference>
<dbReference type="PANTHER" id="PTHR42841">
    <property type="entry name" value="AMINE OXIDASE"/>
    <property type="match status" value="1"/>
</dbReference>
<dbReference type="SUPFAM" id="SSF51905">
    <property type="entry name" value="FAD/NAD(P)-binding domain"/>
    <property type="match status" value="1"/>
</dbReference>
<dbReference type="GO" id="GO:0016491">
    <property type="term" value="F:oxidoreductase activity"/>
    <property type="evidence" value="ECO:0007669"/>
    <property type="project" value="InterPro"/>
</dbReference>
<dbReference type="Proteomes" id="UP000011863">
    <property type="component" value="Chromosome"/>
</dbReference>
<protein>
    <submittedName>
        <fullName evidence="2">Putative oxidoreductase</fullName>
    </submittedName>
</protein>
<dbReference type="RefSeq" id="WP_015442531.1">
    <property type="nucleotide sequence ID" value="NC_020520.1"/>
</dbReference>
<dbReference type="OrthoDB" id="9767561at2"/>
<dbReference type="Pfam" id="PF01593">
    <property type="entry name" value="Amino_oxidase"/>
    <property type="match status" value="1"/>
</dbReference>
<accession>A0A6C7E6D5</accession>
<evidence type="ECO:0000313" key="2">
    <source>
        <dbReference type="EMBL" id="BAN03284.1"/>
    </source>
</evidence>
<organism evidence="2 3">
    <name type="scientific">Ilumatobacter coccineus (strain NBRC 103263 / KCTC 29153 / YM16-304)</name>
    <dbReference type="NCBI Taxonomy" id="1313172"/>
    <lineage>
        <taxon>Bacteria</taxon>
        <taxon>Bacillati</taxon>
        <taxon>Actinomycetota</taxon>
        <taxon>Acidimicrobiia</taxon>
        <taxon>Acidimicrobiales</taxon>
        <taxon>Ilumatobacteraceae</taxon>
        <taxon>Ilumatobacter</taxon>
    </lineage>
</organism>
<dbReference type="EMBL" id="AP012057">
    <property type="protein sequence ID" value="BAN03284.1"/>
    <property type="molecule type" value="Genomic_DNA"/>
</dbReference>
<dbReference type="KEGG" id="aym:YM304_29700"/>
<sequence>MSDDSVIVVGAGLAGLTCATSLHEAGIPVTVLEASDGVGGRVRSDRVDGFTLDRGFQVALTAYPEMHRQLDMEALDLQAFDPGALVWRNGKGSVVSDPFRMPRTTLSTALAPIGSPFDKLRIAKLRADLRNIHPARLVGGGSDGGGDGGRDDIATADALRAAGFSDTIIERFFTPLVGGIQLDPDLRDSRRMFDVIFRMLADGDSVVPAAGMQAIPDQLAARLPESSIRFDCEVTAATATAVTTSTGDVIAGSAVVVATEGPAASRLLGLPSVASKAAGCVYFAADERPTDSKMVVLDGTGAGPVLNVAVMSNVAPSYAPPGQHLIAAALPGVCDGDLADLARHQLRDWWGPEVDAWRHVATYRIPHGQPGQTPPFAPKQSIRLTDGRFVCGDHRDTGSIQGAMYSGRRCAAAVAARLG</sequence>
<gene>
    <name evidence="2" type="ORF">YM304_29700</name>
</gene>
<evidence type="ECO:0000259" key="1">
    <source>
        <dbReference type="Pfam" id="PF01593"/>
    </source>
</evidence>
<proteinExistence type="predicted"/>
<dbReference type="AlphaFoldDB" id="A0A6C7E6D5"/>
<keyword evidence="3" id="KW-1185">Reference proteome</keyword>
<reference evidence="2 3" key="1">
    <citation type="journal article" date="2013" name="Int. J. Syst. Evol. Microbiol.">
        <title>Ilumatobacter nonamiense sp. nov. and Ilumatobacter coccineum sp. nov., isolated from seashore sand.</title>
        <authorList>
            <person name="Matsumoto A."/>
            <person name="Kasai H."/>
            <person name="Matsuo Y."/>
            <person name="Shizuri Y."/>
            <person name="Ichikawa N."/>
            <person name="Fujita N."/>
            <person name="Omura S."/>
            <person name="Takahashi Y."/>
        </authorList>
    </citation>
    <scope>NUCLEOTIDE SEQUENCE [LARGE SCALE GENOMIC DNA]</scope>
    <source>
        <strain evidence="3">NBRC 103263 / KCTC 29153 / YM16-304</strain>
    </source>
</reference>
<name>A0A6C7E6D5_ILUCY</name>
<dbReference type="InterPro" id="IPR002937">
    <property type="entry name" value="Amino_oxidase"/>
</dbReference>
<evidence type="ECO:0000313" key="3">
    <source>
        <dbReference type="Proteomes" id="UP000011863"/>
    </source>
</evidence>